<dbReference type="InterPro" id="IPR007848">
    <property type="entry name" value="Small_mtfrase_dom"/>
</dbReference>
<dbReference type="CDD" id="cd02440">
    <property type="entry name" value="AdoMet_MTases"/>
    <property type="match status" value="1"/>
</dbReference>
<dbReference type="InterPro" id="IPR029063">
    <property type="entry name" value="SAM-dependent_MTases_sf"/>
</dbReference>
<dbReference type="EMBL" id="JAWDIP010000003">
    <property type="protein sequence ID" value="MDY0394249.1"/>
    <property type="molecule type" value="Genomic_DNA"/>
</dbReference>
<accession>A0ABU5C4U7</accession>
<dbReference type="InterPro" id="IPR050320">
    <property type="entry name" value="N5-glutamine_MTase"/>
</dbReference>
<gene>
    <name evidence="8" type="ORF">RWE15_06830</name>
</gene>
<dbReference type="NCBIfam" id="TIGR00536">
    <property type="entry name" value="hemK_fam"/>
    <property type="match status" value="1"/>
</dbReference>
<dbReference type="Pfam" id="PF05175">
    <property type="entry name" value="MTS"/>
    <property type="match status" value="1"/>
</dbReference>
<dbReference type="Gene3D" id="1.10.8.10">
    <property type="entry name" value="DNA helicase RuvA subunit, C-terminal domain"/>
    <property type="match status" value="1"/>
</dbReference>
<dbReference type="PANTHER" id="PTHR18895:SF74">
    <property type="entry name" value="MTRF1L RELEASE FACTOR GLUTAMINE METHYLTRANSFERASE"/>
    <property type="match status" value="1"/>
</dbReference>
<dbReference type="GO" id="GO:0032259">
    <property type="term" value="P:methylation"/>
    <property type="evidence" value="ECO:0007669"/>
    <property type="project" value="UniProtKB-KW"/>
</dbReference>
<evidence type="ECO:0000256" key="2">
    <source>
        <dbReference type="ARBA" id="ARBA00022603"/>
    </source>
</evidence>
<evidence type="ECO:0000259" key="7">
    <source>
        <dbReference type="Pfam" id="PF17827"/>
    </source>
</evidence>
<keyword evidence="3 8" id="KW-0808">Transferase</keyword>
<evidence type="ECO:0000313" key="8">
    <source>
        <dbReference type="EMBL" id="MDY0394249.1"/>
    </source>
</evidence>
<feature type="domain" description="Methyltransferase small" evidence="6">
    <location>
        <begin position="119"/>
        <end position="179"/>
    </location>
</feature>
<evidence type="ECO:0000256" key="5">
    <source>
        <dbReference type="ARBA" id="ARBA00048391"/>
    </source>
</evidence>
<name>A0ABU5C4U7_9BACI</name>
<keyword evidence="2 8" id="KW-0489">Methyltransferase</keyword>
<dbReference type="Proteomes" id="UP001281447">
    <property type="component" value="Unassembled WGS sequence"/>
</dbReference>
<evidence type="ECO:0000256" key="3">
    <source>
        <dbReference type="ARBA" id="ARBA00022679"/>
    </source>
</evidence>
<protein>
    <recommendedName>
        <fullName evidence="1">peptide chain release factor N(5)-glutamine methyltransferase</fullName>
        <ecNumber evidence="1">2.1.1.297</ecNumber>
    </recommendedName>
</protein>
<comment type="caution">
    <text evidence="8">The sequence shown here is derived from an EMBL/GenBank/DDBJ whole genome shotgun (WGS) entry which is preliminary data.</text>
</comment>
<dbReference type="SUPFAM" id="SSF53335">
    <property type="entry name" value="S-adenosyl-L-methionine-dependent methyltransferases"/>
    <property type="match status" value="1"/>
</dbReference>
<sequence>MENIQKQYEVLNWASFFLKEHHCEENAAQMLLQHYLGVTRAQLFARMQDPVPLEVMQQFERAVRQHAETGIPVQHLMGYTEFYGRRFSVNEAVLIPRQETEELIYHAISYLKGIVAHHPSCTIVDVGTGSGIIAITLALELPQTTVFATDISGAALEMAKKNAEQHGADITFFTRKLFRTNCKSGH</sequence>
<dbReference type="InterPro" id="IPR040758">
    <property type="entry name" value="PrmC_N"/>
</dbReference>
<feature type="domain" description="Release factor glutamine methyltransferase N-terminal" evidence="7">
    <location>
        <begin position="9"/>
        <end position="78"/>
    </location>
</feature>
<evidence type="ECO:0000256" key="4">
    <source>
        <dbReference type="ARBA" id="ARBA00022691"/>
    </source>
</evidence>
<keyword evidence="4" id="KW-0949">S-adenosyl-L-methionine</keyword>
<dbReference type="PANTHER" id="PTHR18895">
    <property type="entry name" value="HEMK METHYLTRANSFERASE"/>
    <property type="match status" value="1"/>
</dbReference>
<dbReference type="GO" id="GO:0008168">
    <property type="term" value="F:methyltransferase activity"/>
    <property type="evidence" value="ECO:0007669"/>
    <property type="project" value="UniProtKB-KW"/>
</dbReference>
<evidence type="ECO:0000256" key="1">
    <source>
        <dbReference type="ARBA" id="ARBA00012771"/>
    </source>
</evidence>
<reference evidence="8 9" key="1">
    <citation type="submission" date="2023-10" db="EMBL/GenBank/DDBJ databases">
        <title>Virgibacillus halophilus 5B73C genome.</title>
        <authorList>
            <person name="Miliotis G."/>
            <person name="Sengupta P."/>
            <person name="Hameed A."/>
            <person name="Chuvochina M."/>
            <person name="Mcdonagh F."/>
            <person name="Simpson A.C."/>
            <person name="Singh N.K."/>
            <person name="Rekha P.D."/>
            <person name="Raman K."/>
            <person name="Hugenholtz P."/>
            <person name="Venkateswaran K."/>
        </authorList>
    </citation>
    <scope>NUCLEOTIDE SEQUENCE [LARGE SCALE GENOMIC DNA]</scope>
    <source>
        <strain evidence="8 9">5B73C</strain>
    </source>
</reference>
<comment type="catalytic activity">
    <reaction evidence="5">
        <text>L-glutaminyl-[peptide chain release factor] + S-adenosyl-L-methionine = N(5)-methyl-L-glutaminyl-[peptide chain release factor] + S-adenosyl-L-homocysteine + H(+)</text>
        <dbReference type="Rhea" id="RHEA:42896"/>
        <dbReference type="Rhea" id="RHEA-COMP:10271"/>
        <dbReference type="Rhea" id="RHEA-COMP:10272"/>
        <dbReference type="ChEBI" id="CHEBI:15378"/>
        <dbReference type="ChEBI" id="CHEBI:30011"/>
        <dbReference type="ChEBI" id="CHEBI:57856"/>
        <dbReference type="ChEBI" id="CHEBI:59789"/>
        <dbReference type="ChEBI" id="CHEBI:61891"/>
        <dbReference type="EC" id="2.1.1.297"/>
    </reaction>
</comment>
<dbReference type="Pfam" id="PF17827">
    <property type="entry name" value="PrmC_N"/>
    <property type="match status" value="1"/>
</dbReference>
<keyword evidence="9" id="KW-1185">Reference proteome</keyword>
<evidence type="ECO:0000313" key="9">
    <source>
        <dbReference type="Proteomes" id="UP001281447"/>
    </source>
</evidence>
<dbReference type="EC" id="2.1.1.297" evidence="1"/>
<dbReference type="InterPro" id="IPR004556">
    <property type="entry name" value="HemK-like"/>
</dbReference>
<proteinExistence type="predicted"/>
<evidence type="ECO:0000259" key="6">
    <source>
        <dbReference type="Pfam" id="PF05175"/>
    </source>
</evidence>
<organism evidence="8 9">
    <name type="scientific">Tigheibacillus halophilus</name>
    <dbReference type="NCBI Taxonomy" id="361280"/>
    <lineage>
        <taxon>Bacteria</taxon>
        <taxon>Bacillati</taxon>
        <taxon>Bacillota</taxon>
        <taxon>Bacilli</taxon>
        <taxon>Bacillales</taxon>
        <taxon>Bacillaceae</taxon>
        <taxon>Tigheibacillus</taxon>
    </lineage>
</organism>
<dbReference type="Gene3D" id="3.40.50.150">
    <property type="entry name" value="Vaccinia Virus protein VP39"/>
    <property type="match status" value="1"/>
</dbReference>